<protein>
    <submittedName>
        <fullName evidence="8">Flp pilus assembly protein TadB</fullName>
    </submittedName>
</protein>
<dbReference type="EMBL" id="JAGIOO010000001">
    <property type="protein sequence ID" value="MBP2475254.1"/>
    <property type="molecule type" value="Genomic_DNA"/>
</dbReference>
<proteinExistence type="predicted"/>
<evidence type="ECO:0000256" key="5">
    <source>
        <dbReference type="ARBA" id="ARBA00023136"/>
    </source>
</evidence>
<feature type="transmembrane region" description="Helical" evidence="6">
    <location>
        <begin position="43"/>
        <end position="68"/>
    </location>
</feature>
<evidence type="ECO:0000313" key="8">
    <source>
        <dbReference type="EMBL" id="MBP2475254.1"/>
    </source>
</evidence>
<feature type="transmembrane region" description="Helical" evidence="6">
    <location>
        <begin position="198"/>
        <end position="221"/>
    </location>
</feature>
<keyword evidence="2" id="KW-1003">Cell membrane</keyword>
<evidence type="ECO:0000256" key="2">
    <source>
        <dbReference type="ARBA" id="ARBA00022475"/>
    </source>
</evidence>
<evidence type="ECO:0000256" key="6">
    <source>
        <dbReference type="SAM" id="Phobius"/>
    </source>
</evidence>
<keyword evidence="3 6" id="KW-0812">Transmembrane</keyword>
<keyword evidence="5 6" id="KW-0472">Membrane</keyword>
<accession>A0ABS5AGA7</accession>
<dbReference type="Pfam" id="PF00482">
    <property type="entry name" value="T2SSF"/>
    <property type="match status" value="1"/>
</dbReference>
<keyword evidence="4 6" id="KW-1133">Transmembrane helix</keyword>
<comment type="caution">
    <text evidence="8">The sequence shown here is derived from an EMBL/GenBank/DDBJ whole genome shotgun (WGS) entry which is preliminary data.</text>
</comment>
<evidence type="ECO:0000256" key="4">
    <source>
        <dbReference type="ARBA" id="ARBA00022989"/>
    </source>
</evidence>
<organism evidence="8 9">
    <name type="scientific">Crossiella equi</name>
    <dbReference type="NCBI Taxonomy" id="130796"/>
    <lineage>
        <taxon>Bacteria</taxon>
        <taxon>Bacillati</taxon>
        <taxon>Actinomycetota</taxon>
        <taxon>Actinomycetes</taxon>
        <taxon>Pseudonocardiales</taxon>
        <taxon>Pseudonocardiaceae</taxon>
        <taxon>Crossiella</taxon>
    </lineage>
</organism>
<reference evidence="8 9" key="1">
    <citation type="submission" date="2021-03" db="EMBL/GenBank/DDBJ databases">
        <title>Sequencing the genomes of 1000 actinobacteria strains.</title>
        <authorList>
            <person name="Klenk H.-P."/>
        </authorList>
    </citation>
    <scope>NUCLEOTIDE SEQUENCE [LARGE SCALE GENOMIC DNA]</scope>
    <source>
        <strain evidence="8 9">DSM 44580</strain>
    </source>
</reference>
<evidence type="ECO:0000313" key="9">
    <source>
        <dbReference type="Proteomes" id="UP001519363"/>
    </source>
</evidence>
<dbReference type="PANTHER" id="PTHR35007:SF3">
    <property type="entry name" value="POSSIBLE CONSERVED ALANINE RICH MEMBRANE PROTEIN"/>
    <property type="match status" value="1"/>
</dbReference>
<evidence type="ECO:0000256" key="1">
    <source>
        <dbReference type="ARBA" id="ARBA00004651"/>
    </source>
</evidence>
<dbReference type="Proteomes" id="UP001519363">
    <property type="component" value="Unassembled WGS sequence"/>
</dbReference>
<gene>
    <name evidence="8" type="ORF">JOF53_004126</name>
</gene>
<evidence type="ECO:0000256" key="3">
    <source>
        <dbReference type="ARBA" id="ARBA00022692"/>
    </source>
</evidence>
<sequence>MSAAVLLLALAVLVWPTRPDPRLRLGLGKTRRWKPSVLPVVVGLTTAVAALHGIHPVLAGVVAVLLALGAHVLPGRTVIPPSDPLDLAAAWDLLAACLRSGLAVPAALGLAAGELPAHLAKPLVEVARLLVLGAGPVEAWAPAEGVVGLRRLARAARHTARSGAALAETAAGLAARLRGAVEHEAEARAQRAVVLSTAPLGLCFLPAFLCLGVAPMVLGLADTLFLDWERP</sequence>
<keyword evidence="9" id="KW-1185">Reference proteome</keyword>
<feature type="domain" description="Type II secretion system protein GspF" evidence="7">
    <location>
        <begin position="92"/>
        <end position="211"/>
    </location>
</feature>
<comment type="subcellular location">
    <subcellularLocation>
        <location evidence="1">Cell membrane</location>
        <topology evidence="1">Multi-pass membrane protein</topology>
    </subcellularLocation>
</comment>
<dbReference type="RefSeq" id="WP_086782834.1">
    <property type="nucleotide sequence ID" value="NZ_JAGIOO010000001.1"/>
</dbReference>
<evidence type="ECO:0000259" key="7">
    <source>
        <dbReference type="Pfam" id="PF00482"/>
    </source>
</evidence>
<name>A0ABS5AGA7_9PSEU</name>
<dbReference type="PANTHER" id="PTHR35007">
    <property type="entry name" value="INTEGRAL MEMBRANE PROTEIN-RELATED"/>
    <property type="match status" value="1"/>
</dbReference>
<dbReference type="InterPro" id="IPR018076">
    <property type="entry name" value="T2SS_GspF_dom"/>
</dbReference>